<evidence type="ECO:0000256" key="6">
    <source>
        <dbReference type="RuleBase" id="RU000382"/>
    </source>
</evidence>
<dbReference type="InterPro" id="IPR015424">
    <property type="entry name" value="PyrdxlP-dep_Trfase"/>
</dbReference>
<dbReference type="PANTHER" id="PTHR11999:SF70">
    <property type="entry name" value="MIP05841P"/>
    <property type="match status" value="1"/>
</dbReference>
<dbReference type="InterPro" id="IPR015421">
    <property type="entry name" value="PyrdxlP-dep_Trfase_major"/>
</dbReference>
<evidence type="ECO:0000256" key="1">
    <source>
        <dbReference type="ARBA" id="ARBA00001933"/>
    </source>
</evidence>
<dbReference type="PANTHER" id="PTHR11999">
    <property type="entry name" value="GROUP II PYRIDOXAL-5-PHOSPHATE DECARBOXYLASE"/>
    <property type="match status" value="1"/>
</dbReference>
<organism evidence="7 8">
    <name type="scientific">Lysobacter panacisoli</name>
    <dbReference type="NCBI Taxonomy" id="1255263"/>
    <lineage>
        <taxon>Bacteria</taxon>
        <taxon>Pseudomonadati</taxon>
        <taxon>Pseudomonadota</taxon>
        <taxon>Gammaproteobacteria</taxon>
        <taxon>Lysobacterales</taxon>
        <taxon>Lysobacteraceae</taxon>
        <taxon>Lysobacter</taxon>
    </lineage>
</organism>
<dbReference type="Proteomes" id="UP001501083">
    <property type="component" value="Unassembled WGS sequence"/>
</dbReference>
<dbReference type="SUPFAM" id="SSF53383">
    <property type="entry name" value="PLP-dependent transferases"/>
    <property type="match status" value="1"/>
</dbReference>
<evidence type="ECO:0000256" key="2">
    <source>
        <dbReference type="ARBA" id="ARBA00009533"/>
    </source>
</evidence>
<gene>
    <name evidence="7" type="ORF">GCM10025759_11810</name>
</gene>
<keyword evidence="8" id="KW-1185">Reference proteome</keyword>
<dbReference type="Gene3D" id="3.40.640.10">
    <property type="entry name" value="Type I PLP-dependent aspartate aminotransferase-like (Major domain)"/>
    <property type="match status" value="1"/>
</dbReference>
<reference evidence="8" key="1">
    <citation type="journal article" date="2019" name="Int. J. Syst. Evol. Microbiol.">
        <title>The Global Catalogue of Microorganisms (GCM) 10K type strain sequencing project: providing services to taxonomists for standard genome sequencing and annotation.</title>
        <authorList>
            <consortium name="The Broad Institute Genomics Platform"/>
            <consortium name="The Broad Institute Genome Sequencing Center for Infectious Disease"/>
            <person name="Wu L."/>
            <person name="Ma J."/>
        </authorList>
    </citation>
    <scope>NUCLEOTIDE SEQUENCE [LARGE SCALE GENOMIC DNA]</scope>
    <source>
        <strain evidence="8">JCM 19212</strain>
    </source>
</reference>
<accession>A0ABP9L8V0</accession>
<evidence type="ECO:0000256" key="3">
    <source>
        <dbReference type="ARBA" id="ARBA00022793"/>
    </source>
</evidence>
<keyword evidence="7" id="KW-0032">Aminotransferase</keyword>
<dbReference type="InterPro" id="IPR002129">
    <property type="entry name" value="PyrdxlP-dep_de-COase"/>
</dbReference>
<comment type="cofactor">
    <cofactor evidence="1 6">
        <name>pyridoxal 5'-phosphate</name>
        <dbReference type="ChEBI" id="CHEBI:597326"/>
    </cofactor>
</comment>
<dbReference type="GO" id="GO:0008483">
    <property type="term" value="F:transaminase activity"/>
    <property type="evidence" value="ECO:0007669"/>
    <property type="project" value="UniProtKB-KW"/>
</dbReference>
<name>A0ABP9L8V0_9GAMM</name>
<proteinExistence type="inferred from homology"/>
<dbReference type="EMBL" id="BAABKY010000002">
    <property type="protein sequence ID" value="GAA5072159.1"/>
    <property type="molecule type" value="Genomic_DNA"/>
</dbReference>
<keyword evidence="4 6" id="KW-0663">Pyridoxal phosphate</keyword>
<comment type="caution">
    <text evidence="7">The sequence shown here is derived from an EMBL/GenBank/DDBJ whole genome shotgun (WGS) entry which is preliminary data.</text>
</comment>
<sequence>MATDRFQSAVFDEYLEKAGRHAAHYLRRLPDRHVGAKATREELIAALRAPLPEHGDEGGEVIDLIAGHVDRGAVACNSPRYFGFVVGGATPVALAADWLVSTWDQNAGIYAISPLVSVLEEVAAQWLLDLFDLPRDAGVGFVTGCQMANFTCLAAARHAVLRRAGWDVEADGLIGAPRIHVVASAESHITIDVALRYLGLGTRSVLRVESDGQGRMRADRLRELLATLDGPTIVCAQAGNVNTGAFDPLREIGEATRAHGAWLHVDGAFGLWARASAAHRALADGIDLADSWATDAHKWLNVPYDSGVAMVRDAEAHRTAMTSTAAYLVQTRGAERDAVDWVPEFSRRARGVPVYATLRALGSDGIQDLIARSCARATQMAEALAGEDGVRILNDVVLNQVLVRFDDDDDVTRAVIDGVQREGTCWLGGTVWQGRGAMRISVSNWATTEDDAARSVTAILKVFRGLRGR</sequence>
<dbReference type="RefSeq" id="WP_158987031.1">
    <property type="nucleotide sequence ID" value="NZ_BAABKY010000002.1"/>
</dbReference>
<evidence type="ECO:0000313" key="8">
    <source>
        <dbReference type="Proteomes" id="UP001501083"/>
    </source>
</evidence>
<keyword evidence="7" id="KW-0808">Transferase</keyword>
<dbReference type="Gene3D" id="3.90.1150.10">
    <property type="entry name" value="Aspartate Aminotransferase, domain 1"/>
    <property type="match status" value="1"/>
</dbReference>
<keyword evidence="3" id="KW-0210">Decarboxylase</keyword>
<dbReference type="InterPro" id="IPR015422">
    <property type="entry name" value="PyrdxlP-dep_Trfase_small"/>
</dbReference>
<keyword evidence="5 6" id="KW-0456">Lyase</keyword>
<dbReference type="Pfam" id="PF00282">
    <property type="entry name" value="Pyridoxal_deC"/>
    <property type="match status" value="1"/>
</dbReference>
<evidence type="ECO:0000256" key="5">
    <source>
        <dbReference type="ARBA" id="ARBA00023239"/>
    </source>
</evidence>
<protein>
    <submittedName>
        <fullName evidence="7">Aminotransferase class V-fold PLP-dependent enzyme</fullName>
    </submittedName>
</protein>
<evidence type="ECO:0000313" key="7">
    <source>
        <dbReference type="EMBL" id="GAA5072159.1"/>
    </source>
</evidence>
<comment type="similarity">
    <text evidence="2 6">Belongs to the group II decarboxylase family.</text>
</comment>
<dbReference type="InterPro" id="IPR010977">
    <property type="entry name" value="Aromatic_deC"/>
</dbReference>
<evidence type="ECO:0000256" key="4">
    <source>
        <dbReference type="ARBA" id="ARBA00022898"/>
    </source>
</evidence>